<dbReference type="InterPro" id="IPR026846">
    <property type="entry name" value="Nse2(Mms21)"/>
</dbReference>
<dbReference type="PANTHER" id="PTHR21330:SF1">
    <property type="entry name" value="E3 SUMO-PROTEIN LIGASE NSE2"/>
    <property type="match status" value="1"/>
</dbReference>
<proteinExistence type="predicted"/>
<comment type="caution">
    <text evidence="7">The sequence shown here is derived from an EMBL/GenBank/DDBJ whole genome shotgun (WGS) entry which is preliminary data.</text>
</comment>
<evidence type="ECO:0000313" key="8">
    <source>
        <dbReference type="Proteomes" id="UP001497392"/>
    </source>
</evidence>
<reference evidence="7 8" key="1">
    <citation type="submission" date="2024-06" db="EMBL/GenBank/DDBJ databases">
        <authorList>
            <person name="Kraege A."/>
            <person name="Thomma B."/>
        </authorList>
    </citation>
    <scope>NUCLEOTIDE SEQUENCE [LARGE SCALE GENOMIC DNA]</scope>
</reference>
<comment type="pathway">
    <text evidence="2">Protein modification; protein sumoylation.</text>
</comment>
<evidence type="ECO:0000256" key="3">
    <source>
        <dbReference type="ARBA" id="ARBA00022679"/>
    </source>
</evidence>
<evidence type="ECO:0000256" key="2">
    <source>
        <dbReference type="ARBA" id="ARBA00004718"/>
    </source>
</evidence>
<evidence type="ECO:0000256" key="5">
    <source>
        <dbReference type="ARBA" id="ARBA00023242"/>
    </source>
</evidence>
<name>A0ABP1G8B0_9CHLO</name>
<dbReference type="Gene3D" id="3.30.40.10">
    <property type="entry name" value="Zinc/RING finger domain, C3HC4 (zinc finger)"/>
    <property type="match status" value="1"/>
</dbReference>
<evidence type="ECO:0000256" key="4">
    <source>
        <dbReference type="ARBA" id="ARBA00022786"/>
    </source>
</evidence>
<evidence type="ECO:0000313" key="7">
    <source>
        <dbReference type="EMBL" id="CAL5227605.1"/>
    </source>
</evidence>
<gene>
    <name evidence="7" type="primary">g10607</name>
    <name evidence="7" type="ORF">VP750_LOCUS9511</name>
</gene>
<dbReference type="EMBL" id="CAXHTA020000017">
    <property type="protein sequence ID" value="CAL5227605.1"/>
    <property type="molecule type" value="Genomic_DNA"/>
</dbReference>
<dbReference type="PANTHER" id="PTHR21330">
    <property type="entry name" value="E3 SUMO-PROTEIN LIGASE NSE2"/>
    <property type="match status" value="1"/>
</dbReference>
<keyword evidence="8" id="KW-1185">Reference proteome</keyword>
<organism evidence="7 8">
    <name type="scientific">Coccomyxa viridis</name>
    <dbReference type="NCBI Taxonomy" id="1274662"/>
    <lineage>
        <taxon>Eukaryota</taxon>
        <taxon>Viridiplantae</taxon>
        <taxon>Chlorophyta</taxon>
        <taxon>core chlorophytes</taxon>
        <taxon>Trebouxiophyceae</taxon>
        <taxon>Trebouxiophyceae incertae sedis</taxon>
        <taxon>Coccomyxaceae</taxon>
        <taxon>Coccomyxa</taxon>
    </lineage>
</organism>
<evidence type="ECO:0000256" key="6">
    <source>
        <dbReference type="SAM" id="MobiDB-lite"/>
    </source>
</evidence>
<dbReference type="Proteomes" id="UP001497392">
    <property type="component" value="Unassembled WGS sequence"/>
</dbReference>
<sequence length="237" mass="26307">MYLQEHADKTKDIAENVDVLLESIMDAAVLLERSNENGKVDTCKNAFKELLVLQAQTKTSTDAIRRVAESYEAPFSGSTDFRALLADAEAAAPVQCEPEEQEEYQDLEDRLWNVHHAGQPMPGREEALGEDEDIIMENSRGDISKNPKCPISGVEMLSLKDPVVDEMGFVYEKEAIFQWLANQPGAGRYPVRAPIAAVGHSITKTGLKKAVKVVRAQKQKQRMPQTQAAPQEDILDV</sequence>
<keyword evidence="5" id="KW-0539">Nucleus</keyword>
<comment type="subcellular location">
    <subcellularLocation>
        <location evidence="1">Nucleus</location>
    </subcellularLocation>
</comment>
<keyword evidence="4" id="KW-0833">Ubl conjugation pathway</keyword>
<feature type="region of interest" description="Disordered" evidence="6">
    <location>
        <begin position="216"/>
        <end position="237"/>
    </location>
</feature>
<dbReference type="InterPro" id="IPR013083">
    <property type="entry name" value="Znf_RING/FYVE/PHD"/>
</dbReference>
<keyword evidence="3" id="KW-0808">Transferase</keyword>
<accession>A0ABP1G8B0</accession>
<protein>
    <submittedName>
        <fullName evidence="7">G10607 protein</fullName>
    </submittedName>
</protein>
<evidence type="ECO:0000256" key="1">
    <source>
        <dbReference type="ARBA" id="ARBA00004123"/>
    </source>
</evidence>